<dbReference type="SUPFAM" id="SSF49785">
    <property type="entry name" value="Galactose-binding domain-like"/>
    <property type="match status" value="1"/>
</dbReference>
<keyword evidence="4" id="KW-1185">Reference proteome</keyword>
<sequence length="170" mass="19974">MNTSPIEMHELYNPAMKNSPEWRFVSDQVMGGVSEGQVFFNIEEESPCHCLTGLVSLENNGGFLQMQLVNLDQIGINYADYKGLYIEVKGNNHEYNLHLRTSQLWLPWQSFRQRFFAVEQWQRLFFPFEEFESYKTFSELNTKKIRRLGILAIGEAFESNICIRNLGLYR</sequence>
<dbReference type="PANTHER" id="PTHR13194">
    <property type="entry name" value="COMPLEX I INTERMEDIATE-ASSOCIATED PROTEIN 30"/>
    <property type="match status" value="1"/>
</dbReference>
<dbReference type="Proteomes" id="UP001222275">
    <property type="component" value="Chromosome"/>
</dbReference>
<comment type="similarity">
    <text evidence="1">Belongs to the CIA30 family.</text>
</comment>
<organism evidence="3 4">
    <name type="scientific">Thiomicrorhabdus lithotrophica</name>
    <dbReference type="NCBI Taxonomy" id="2949997"/>
    <lineage>
        <taxon>Bacteria</taxon>
        <taxon>Pseudomonadati</taxon>
        <taxon>Pseudomonadota</taxon>
        <taxon>Gammaproteobacteria</taxon>
        <taxon>Thiotrichales</taxon>
        <taxon>Piscirickettsiaceae</taxon>
        <taxon>Thiomicrorhabdus</taxon>
    </lineage>
</organism>
<dbReference type="InterPro" id="IPR008979">
    <property type="entry name" value="Galactose-bd-like_sf"/>
</dbReference>
<evidence type="ECO:0000313" key="3">
    <source>
        <dbReference type="EMBL" id="WEJ61845.1"/>
    </source>
</evidence>
<accession>A0ABY8CAX3</accession>
<evidence type="ECO:0000256" key="1">
    <source>
        <dbReference type="ARBA" id="ARBA00007884"/>
    </source>
</evidence>
<gene>
    <name evidence="3" type="ORF">NR989_07430</name>
</gene>
<dbReference type="RefSeq" id="WP_275594104.1">
    <property type="nucleotide sequence ID" value="NZ_CP102381.1"/>
</dbReference>
<dbReference type="EMBL" id="CP102381">
    <property type="protein sequence ID" value="WEJ61845.1"/>
    <property type="molecule type" value="Genomic_DNA"/>
</dbReference>
<evidence type="ECO:0000259" key="2">
    <source>
        <dbReference type="Pfam" id="PF08547"/>
    </source>
</evidence>
<feature type="domain" description="NADH:ubiquinone oxidoreductase intermediate-associated protein 30" evidence="2">
    <location>
        <begin position="18"/>
        <end position="155"/>
    </location>
</feature>
<evidence type="ECO:0000313" key="4">
    <source>
        <dbReference type="Proteomes" id="UP001222275"/>
    </source>
</evidence>
<reference evidence="3 4" key="1">
    <citation type="submission" date="2022-06" db="EMBL/GenBank/DDBJ databases">
        <title>Thiomicrohabdus sp. nov, an obligately chemolithoautotrophic, sulfur-oxidizing bacterium isolated from beach of Guanyin Mountain. Amoy.</title>
        <authorList>
            <person name="Zhu H."/>
        </authorList>
    </citation>
    <scope>NUCLEOTIDE SEQUENCE [LARGE SCALE GENOMIC DNA]</scope>
    <source>
        <strain evidence="3 4">XGS-01</strain>
    </source>
</reference>
<dbReference type="InterPro" id="IPR039131">
    <property type="entry name" value="NDUFAF1"/>
</dbReference>
<dbReference type="InterPro" id="IPR013857">
    <property type="entry name" value="NADH-UbQ_OxRdtase-assoc_prot30"/>
</dbReference>
<dbReference type="PANTHER" id="PTHR13194:SF19">
    <property type="entry name" value="NAD(P)-BINDING ROSSMANN-FOLD SUPERFAMILY PROTEIN"/>
    <property type="match status" value="1"/>
</dbReference>
<proteinExistence type="inferred from homology"/>
<name>A0ABY8CAX3_9GAMM</name>
<dbReference type="Pfam" id="PF08547">
    <property type="entry name" value="CIA30"/>
    <property type="match status" value="1"/>
</dbReference>
<protein>
    <submittedName>
        <fullName evidence="3">CIA30 family protein</fullName>
    </submittedName>
</protein>